<feature type="domain" description="Tripartite ATP-independent periplasmic transporters DctQ component" evidence="10">
    <location>
        <begin position="23"/>
        <end position="152"/>
    </location>
</feature>
<reference evidence="11" key="2">
    <citation type="submission" date="2021-04" db="EMBL/GenBank/DDBJ databases">
        <authorList>
            <person name="Gilroy R."/>
        </authorList>
    </citation>
    <scope>NUCLEOTIDE SEQUENCE</scope>
    <source>
        <strain evidence="11">1193</strain>
    </source>
</reference>
<evidence type="ECO:0000256" key="3">
    <source>
        <dbReference type="ARBA" id="ARBA00022475"/>
    </source>
</evidence>
<evidence type="ECO:0000256" key="6">
    <source>
        <dbReference type="ARBA" id="ARBA00022989"/>
    </source>
</evidence>
<dbReference type="Pfam" id="PF04290">
    <property type="entry name" value="DctQ"/>
    <property type="match status" value="1"/>
</dbReference>
<feature type="transmembrane region" description="Helical" evidence="9">
    <location>
        <begin position="125"/>
        <end position="144"/>
    </location>
</feature>
<dbReference type="EMBL" id="DXFC01000299">
    <property type="protein sequence ID" value="HIX62566.1"/>
    <property type="molecule type" value="Genomic_DNA"/>
</dbReference>
<comment type="similarity">
    <text evidence="8 9">Belongs to the TRAP transporter small permease family.</text>
</comment>
<comment type="function">
    <text evidence="9">Part of the tripartite ATP-independent periplasmic (TRAP) transport system.</text>
</comment>
<name>A0A9D1WNW0_9GAMM</name>
<dbReference type="InterPro" id="IPR007387">
    <property type="entry name" value="TRAP_DctQ"/>
</dbReference>
<evidence type="ECO:0000256" key="5">
    <source>
        <dbReference type="ARBA" id="ARBA00022692"/>
    </source>
</evidence>
<keyword evidence="3" id="KW-1003">Cell membrane</keyword>
<reference evidence="11" key="1">
    <citation type="journal article" date="2021" name="PeerJ">
        <title>Extensive microbial diversity within the chicken gut microbiome revealed by metagenomics and culture.</title>
        <authorList>
            <person name="Gilroy R."/>
            <person name="Ravi A."/>
            <person name="Getino M."/>
            <person name="Pursley I."/>
            <person name="Horton D.L."/>
            <person name="Alikhan N.F."/>
            <person name="Baker D."/>
            <person name="Gharbi K."/>
            <person name="Hall N."/>
            <person name="Watson M."/>
            <person name="Adriaenssens E.M."/>
            <person name="Foster-Nyarko E."/>
            <person name="Jarju S."/>
            <person name="Secka A."/>
            <person name="Antonio M."/>
            <person name="Oren A."/>
            <person name="Chaudhuri R.R."/>
            <person name="La Ragione R."/>
            <person name="Hildebrand F."/>
            <person name="Pallen M.J."/>
        </authorList>
    </citation>
    <scope>NUCLEOTIDE SEQUENCE</scope>
    <source>
        <strain evidence="11">1193</strain>
    </source>
</reference>
<keyword evidence="6 9" id="KW-1133">Transmembrane helix</keyword>
<dbReference type="AlphaFoldDB" id="A0A9D1WNW0"/>
<evidence type="ECO:0000256" key="4">
    <source>
        <dbReference type="ARBA" id="ARBA00022519"/>
    </source>
</evidence>
<keyword evidence="2 9" id="KW-0813">Transport</keyword>
<keyword evidence="4 9" id="KW-0997">Cell inner membrane</keyword>
<protein>
    <recommendedName>
        <fullName evidence="9">TRAP transporter small permease protein</fullName>
    </recommendedName>
</protein>
<gene>
    <name evidence="11" type="ORF">H9854_10080</name>
</gene>
<keyword evidence="7 9" id="KW-0472">Membrane</keyword>
<evidence type="ECO:0000259" key="10">
    <source>
        <dbReference type="Pfam" id="PF04290"/>
    </source>
</evidence>
<evidence type="ECO:0000313" key="12">
    <source>
        <dbReference type="Proteomes" id="UP000824248"/>
    </source>
</evidence>
<feature type="transmembrane region" description="Helical" evidence="9">
    <location>
        <begin position="47"/>
        <end position="65"/>
    </location>
</feature>
<comment type="subunit">
    <text evidence="9">The complex comprises the extracytoplasmic solute receptor protein and the two transmembrane proteins.</text>
</comment>
<feature type="transmembrane region" description="Helical" evidence="9">
    <location>
        <begin position="12"/>
        <end position="35"/>
    </location>
</feature>
<comment type="caution">
    <text evidence="11">The sequence shown here is derived from an EMBL/GenBank/DDBJ whole genome shotgun (WGS) entry which is preliminary data.</text>
</comment>
<dbReference type="PANTHER" id="PTHR35011">
    <property type="entry name" value="2,3-DIKETO-L-GULONATE TRAP TRANSPORTER SMALL PERMEASE PROTEIN YIAM"/>
    <property type="match status" value="1"/>
</dbReference>
<dbReference type="GO" id="GO:0022857">
    <property type="term" value="F:transmembrane transporter activity"/>
    <property type="evidence" value="ECO:0007669"/>
    <property type="project" value="UniProtKB-UniRule"/>
</dbReference>
<evidence type="ECO:0000313" key="11">
    <source>
        <dbReference type="EMBL" id="HIX62566.1"/>
    </source>
</evidence>
<organism evidence="11 12">
    <name type="scientific">Candidatus Halomonas stercoripullorum</name>
    <dbReference type="NCBI Taxonomy" id="2838617"/>
    <lineage>
        <taxon>Bacteria</taxon>
        <taxon>Pseudomonadati</taxon>
        <taxon>Pseudomonadota</taxon>
        <taxon>Gammaproteobacteria</taxon>
        <taxon>Oceanospirillales</taxon>
        <taxon>Halomonadaceae</taxon>
        <taxon>Halomonas</taxon>
    </lineage>
</organism>
<proteinExistence type="inferred from homology"/>
<evidence type="ECO:0000256" key="2">
    <source>
        <dbReference type="ARBA" id="ARBA00022448"/>
    </source>
</evidence>
<dbReference type="GO" id="GO:0005886">
    <property type="term" value="C:plasma membrane"/>
    <property type="evidence" value="ECO:0007669"/>
    <property type="project" value="UniProtKB-SubCell"/>
</dbReference>
<accession>A0A9D1WNW0</accession>
<evidence type="ECO:0000256" key="9">
    <source>
        <dbReference type="RuleBase" id="RU369079"/>
    </source>
</evidence>
<evidence type="ECO:0000256" key="8">
    <source>
        <dbReference type="ARBA" id="ARBA00038436"/>
    </source>
</evidence>
<evidence type="ECO:0000256" key="7">
    <source>
        <dbReference type="ARBA" id="ARBA00023136"/>
    </source>
</evidence>
<dbReference type="GO" id="GO:0015740">
    <property type="term" value="P:C4-dicarboxylate transport"/>
    <property type="evidence" value="ECO:0007669"/>
    <property type="project" value="TreeGrafter"/>
</dbReference>
<dbReference type="InterPro" id="IPR055348">
    <property type="entry name" value="DctQ"/>
</dbReference>
<sequence>MYIIKSLLLRATQALVIGMLLTIVVVLSAQIIARYIFELPLVWSEELVLVLLVWITFLGSALVLEKKGHINIDFALRLFPERLQRAIELCTAALMVVFCGILVFGGWIMVTSTLDSNMPGLKISVAWLYGGTLLGGALMFLTAIEQFIQHVRPASTQATLSEA</sequence>
<comment type="subcellular location">
    <subcellularLocation>
        <location evidence="1 9">Cell inner membrane</location>
        <topology evidence="1 9">Multi-pass membrane protein</topology>
    </subcellularLocation>
</comment>
<dbReference type="Proteomes" id="UP000824248">
    <property type="component" value="Unassembled WGS sequence"/>
</dbReference>
<feature type="transmembrane region" description="Helical" evidence="9">
    <location>
        <begin position="86"/>
        <end position="110"/>
    </location>
</feature>
<dbReference type="PANTHER" id="PTHR35011:SF11">
    <property type="entry name" value="TRAP TRANSPORTER SMALL PERMEASE PROTEIN"/>
    <property type="match status" value="1"/>
</dbReference>
<keyword evidence="5 9" id="KW-0812">Transmembrane</keyword>
<evidence type="ECO:0000256" key="1">
    <source>
        <dbReference type="ARBA" id="ARBA00004429"/>
    </source>
</evidence>